<dbReference type="InterPro" id="IPR019758">
    <property type="entry name" value="Pept_S26A_signal_pept_1_CS"/>
</dbReference>
<keyword evidence="5 7" id="KW-0378">Hydrolase</keyword>
<comment type="subcellular location">
    <subcellularLocation>
        <location evidence="2">Cell membrane</location>
        <topology evidence="2">Single-pass type II membrane protein</topology>
    </subcellularLocation>
    <subcellularLocation>
        <location evidence="7">Membrane</location>
        <topology evidence="7">Single-pass type II membrane protein</topology>
    </subcellularLocation>
</comment>
<evidence type="ECO:0000256" key="7">
    <source>
        <dbReference type="RuleBase" id="RU362042"/>
    </source>
</evidence>
<feature type="active site" evidence="6">
    <location>
        <position position="86"/>
    </location>
</feature>
<dbReference type="EC" id="3.4.21.89" evidence="4 7"/>
<dbReference type="CDD" id="cd06530">
    <property type="entry name" value="S26_SPase_I"/>
    <property type="match status" value="1"/>
</dbReference>
<keyword evidence="7" id="KW-0472">Membrane</keyword>
<dbReference type="GO" id="GO:0005886">
    <property type="term" value="C:plasma membrane"/>
    <property type="evidence" value="ECO:0007669"/>
    <property type="project" value="UniProtKB-SubCell"/>
</dbReference>
<evidence type="ECO:0000259" key="8">
    <source>
        <dbReference type="Pfam" id="PF10502"/>
    </source>
</evidence>
<keyword evidence="7" id="KW-0645">Protease</keyword>
<dbReference type="STRING" id="709323.GCA_001047135_01347"/>
<dbReference type="Pfam" id="PF10502">
    <property type="entry name" value="Peptidase_S26"/>
    <property type="match status" value="1"/>
</dbReference>
<dbReference type="Proteomes" id="UP000064514">
    <property type="component" value="Unassembled WGS sequence"/>
</dbReference>
<feature type="domain" description="Peptidase S26" evidence="8">
    <location>
        <begin position="11"/>
        <end position="191"/>
    </location>
</feature>
<dbReference type="GO" id="GO:0009003">
    <property type="term" value="F:signal peptidase activity"/>
    <property type="evidence" value="ECO:0007669"/>
    <property type="project" value="UniProtKB-EC"/>
</dbReference>
<comment type="similarity">
    <text evidence="3 7">Belongs to the peptidase S26 family.</text>
</comment>
<feature type="active site" evidence="6">
    <location>
        <position position="41"/>
    </location>
</feature>
<evidence type="ECO:0000256" key="5">
    <source>
        <dbReference type="ARBA" id="ARBA00022801"/>
    </source>
</evidence>
<name>A0A3F3H534_9LACO</name>
<dbReference type="InterPro" id="IPR019533">
    <property type="entry name" value="Peptidase_S26"/>
</dbReference>
<sequence length="211" mass="23857">MNMKKFLSFLWNWIAPIAFGIAVYLVITTFLVNVVTINGDSMAPNLLDEQKVLVTKTHEAKRGDVIVFDARKEDPRIQAGNKDYVKRVIGLPGDTVEYRNGDLYVNNKKVNESFISSDEQQTGTEASFGSTWSLGTLSSTGMWKKSDQGKTVVPKDAYFVLGDHRSVSNDSRYFGFVSKEHVVGRVIVPFWYSDTVKKNVEKERNHFFATN</sequence>
<feature type="transmembrane region" description="Helical" evidence="7">
    <location>
        <begin position="9"/>
        <end position="32"/>
    </location>
</feature>
<proteinExistence type="inferred from homology"/>
<evidence type="ECO:0000256" key="4">
    <source>
        <dbReference type="ARBA" id="ARBA00013208"/>
    </source>
</evidence>
<dbReference type="NCBIfam" id="TIGR02227">
    <property type="entry name" value="sigpep_I_bact"/>
    <property type="match status" value="1"/>
</dbReference>
<dbReference type="InterPro" id="IPR019757">
    <property type="entry name" value="Pept_S26A_signal_pept_1_Lys-AS"/>
</dbReference>
<protein>
    <recommendedName>
        <fullName evidence="4 7">Signal peptidase I</fullName>
        <ecNumber evidence="4 7">3.4.21.89</ecNumber>
    </recommendedName>
</protein>
<comment type="catalytic activity">
    <reaction evidence="1 7">
        <text>Cleavage of hydrophobic, N-terminal signal or leader sequences from secreted and periplasmic proteins.</text>
        <dbReference type="EC" id="3.4.21.89"/>
    </reaction>
</comment>
<dbReference type="InterPro" id="IPR036286">
    <property type="entry name" value="LexA/Signal_pep-like_sf"/>
</dbReference>
<dbReference type="SUPFAM" id="SSF51306">
    <property type="entry name" value="LexA/Signal peptidase"/>
    <property type="match status" value="1"/>
</dbReference>
<dbReference type="AlphaFoldDB" id="A0A3F3H534"/>
<dbReference type="Gene3D" id="2.10.109.10">
    <property type="entry name" value="Umud Fragment, subunit A"/>
    <property type="match status" value="1"/>
</dbReference>
<keyword evidence="7" id="KW-0812">Transmembrane</keyword>
<dbReference type="GO" id="GO:0006465">
    <property type="term" value="P:signal peptide processing"/>
    <property type="evidence" value="ECO:0007669"/>
    <property type="project" value="InterPro"/>
</dbReference>
<dbReference type="PROSITE" id="PS00761">
    <property type="entry name" value="SPASE_I_3"/>
    <property type="match status" value="1"/>
</dbReference>
<evidence type="ECO:0000256" key="3">
    <source>
        <dbReference type="ARBA" id="ARBA00009370"/>
    </source>
</evidence>
<dbReference type="InterPro" id="IPR000223">
    <property type="entry name" value="Pept_S26A_signal_pept_1"/>
</dbReference>
<accession>A0A3F3H534</accession>
<dbReference type="EMBL" id="DF968085">
    <property type="protein sequence ID" value="GAP04782.1"/>
    <property type="molecule type" value="Genomic_DNA"/>
</dbReference>
<reference evidence="9" key="1">
    <citation type="journal article" date="2015" name="BMC Genomics">
        <title>Comparative genomics of Fructobacillus spp. and Leuconostoc spp. reveals niche-specific evolution of Fructobacillus spp.</title>
        <authorList>
            <person name="Endo A."/>
            <person name="Tanizawa Y."/>
            <person name="Tanaka N."/>
            <person name="Maeno S."/>
            <person name="Kumar H."/>
            <person name="Shiwa Y."/>
            <person name="Okada S."/>
            <person name="Yoshikawa H."/>
            <person name="Dicks L."/>
            <person name="Nakagawa J."/>
            <person name="Arita M."/>
        </authorList>
    </citation>
    <scope>NUCLEOTIDE SEQUENCE [LARGE SCALE GENOMIC DNA]</scope>
    <source>
        <strain evidence="9">F214-1</strain>
    </source>
</reference>
<dbReference type="PRINTS" id="PR00727">
    <property type="entry name" value="LEADERPTASE"/>
</dbReference>
<dbReference type="PROSITE" id="PS00760">
    <property type="entry name" value="SPASE_I_2"/>
    <property type="match status" value="1"/>
</dbReference>
<evidence type="ECO:0000256" key="1">
    <source>
        <dbReference type="ARBA" id="ARBA00000677"/>
    </source>
</evidence>
<evidence type="ECO:0000313" key="9">
    <source>
        <dbReference type="EMBL" id="GAP04782.1"/>
    </source>
</evidence>
<organism evidence="9">
    <name type="scientific">Fructobacillus tropaeoli</name>
    <dbReference type="NCBI Taxonomy" id="709323"/>
    <lineage>
        <taxon>Bacteria</taxon>
        <taxon>Bacillati</taxon>
        <taxon>Bacillota</taxon>
        <taxon>Bacilli</taxon>
        <taxon>Lactobacillales</taxon>
        <taxon>Lactobacillaceae</taxon>
        <taxon>Fructobacillus</taxon>
    </lineage>
</organism>
<dbReference type="GO" id="GO:0004252">
    <property type="term" value="F:serine-type endopeptidase activity"/>
    <property type="evidence" value="ECO:0007669"/>
    <property type="project" value="InterPro"/>
</dbReference>
<evidence type="ECO:0000256" key="6">
    <source>
        <dbReference type="PIRSR" id="PIRSR600223-1"/>
    </source>
</evidence>
<dbReference type="PANTHER" id="PTHR43390">
    <property type="entry name" value="SIGNAL PEPTIDASE I"/>
    <property type="match status" value="1"/>
</dbReference>
<evidence type="ECO:0000256" key="2">
    <source>
        <dbReference type="ARBA" id="ARBA00004401"/>
    </source>
</evidence>
<gene>
    <name evidence="9" type="primary">sip3</name>
    <name evidence="9" type="ORF">FTRO_0080530</name>
</gene>
<dbReference type="PANTHER" id="PTHR43390:SF1">
    <property type="entry name" value="CHLOROPLAST PROCESSING PEPTIDASE"/>
    <property type="match status" value="1"/>
</dbReference>
<keyword evidence="7" id="KW-1133">Transmembrane helix</keyword>